<evidence type="ECO:0000256" key="1">
    <source>
        <dbReference type="ARBA" id="ARBA00022737"/>
    </source>
</evidence>
<feature type="compositionally biased region" description="Polar residues" evidence="3">
    <location>
        <begin position="612"/>
        <end position="625"/>
    </location>
</feature>
<dbReference type="GeneID" id="35595686"/>
<feature type="region of interest" description="Disordered" evidence="3">
    <location>
        <begin position="602"/>
        <end position="690"/>
    </location>
</feature>
<evidence type="ECO:0000256" key="5">
    <source>
        <dbReference type="SAM" id="SignalP"/>
    </source>
</evidence>
<dbReference type="PANTHER" id="PTHR47435">
    <property type="entry name" value="KELCH REPEAT PROTEIN (AFU_ORTHOLOGUE AFUA_5G12780)"/>
    <property type="match status" value="1"/>
</dbReference>
<dbReference type="PANTHER" id="PTHR47435:SF4">
    <property type="entry name" value="KELCH REPEAT PROTEIN (AFU_ORTHOLOGUE AFUA_5G12780)"/>
    <property type="match status" value="1"/>
</dbReference>
<proteinExistence type="predicted"/>
<accession>A0A2D3ULA8</accession>
<organism evidence="6 7">
    <name type="scientific">Ramularia collo-cygni</name>
    <dbReference type="NCBI Taxonomy" id="112498"/>
    <lineage>
        <taxon>Eukaryota</taxon>
        <taxon>Fungi</taxon>
        <taxon>Dikarya</taxon>
        <taxon>Ascomycota</taxon>
        <taxon>Pezizomycotina</taxon>
        <taxon>Dothideomycetes</taxon>
        <taxon>Dothideomycetidae</taxon>
        <taxon>Mycosphaerellales</taxon>
        <taxon>Mycosphaerellaceae</taxon>
        <taxon>Ramularia</taxon>
    </lineage>
</organism>
<evidence type="ECO:0000256" key="3">
    <source>
        <dbReference type="SAM" id="MobiDB-lite"/>
    </source>
</evidence>
<feature type="region of interest" description="Disordered" evidence="3">
    <location>
        <begin position="450"/>
        <end position="473"/>
    </location>
</feature>
<dbReference type="Gene3D" id="2.120.10.80">
    <property type="entry name" value="Kelch-type beta propeller"/>
    <property type="match status" value="2"/>
</dbReference>
<dbReference type="Proteomes" id="UP000225277">
    <property type="component" value="Unassembled WGS sequence"/>
</dbReference>
<feature type="compositionally biased region" description="Low complexity" evidence="3">
    <location>
        <begin position="655"/>
        <end position="674"/>
    </location>
</feature>
<dbReference type="AlphaFoldDB" id="A0A2D3ULA8"/>
<dbReference type="RefSeq" id="XP_023621209.1">
    <property type="nucleotide sequence ID" value="XM_023765441.1"/>
</dbReference>
<dbReference type="InterPro" id="IPR015915">
    <property type="entry name" value="Kelch-typ_b-propeller"/>
</dbReference>
<evidence type="ECO:0000256" key="2">
    <source>
        <dbReference type="ARBA" id="ARBA00023004"/>
    </source>
</evidence>
<keyword evidence="1" id="KW-0677">Repeat</keyword>
<dbReference type="OrthoDB" id="10251809at2759"/>
<keyword evidence="4" id="KW-0812">Transmembrane</keyword>
<dbReference type="GO" id="GO:0019760">
    <property type="term" value="P:glucosinolate metabolic process"/>
    <property type="evidence" value="ECO:0007669"/>
    <property type="project" value="UniProtKB-ARBA"/>
</dbReference>
<dbReference type="STRING" id="112498.A0A2D3ULA8"/>
<sequence>MYRMGAIVFLLVAIVPLLHSTSFFGHASMPMRPVSGGFIPERPNGIVLDRRQSDSPTAVCKRWAQMSTVVNGTLYLYGGQATETESQKTDTWNNNFLSLDLTESWQISTPRLTGLPQPSGPPNISLGALWNSYDSLFVYGGQFSDSPPEEPSAFSLWEYDIAESVWNEHSDPVTSKGVSAPSDGDKVQRAAEGAAVSVPSLGKAFYFGGHLDGYTTEGWSQSIARVYLQSLLEYTFPGYANPQVDALHSSDAPAEGIYRNITEGGLQAEAGFTKRADGLLIYVPGFGDDGILVALAGGTNESYTQMNTVNVYDIAKSSWYTQATSGETPNIRVNPCAAAVAAPDGSSTNIYMFAGQNLIPYGNQTQYDDMWILTLPAFAWIKVDQTGQSVPQGRAGATCNAWDGQMIMVGGYTGPNTLSCETPGIYVYDMSNLQWVNQFTAISGTSSPDTTAALAADGSNSDASNNPLNQQPAQRFNETSVGGLQGSYGYQVPDPVISVVGGGRTGGATITGPINSATAGPLSTGKPITYTVTNSTNNGANSNNGNGGNSGPNIGAIVAGTIAGVLFIVACYLAFCAYVYRRQLQLYKRHVEMSQAQARGEKMPAIPGLLSTHASTGKKTPSDSSYMRGEGHNDSPWLTTTTTSEGRSSHHRSDSGGASAKATTGTGAPGGYASLRRNSEASDGADEDLLAGREPTFVGVMLNPRRSLRVINRD</sequence>
<evidence type="ECO:0008006" key="8">
    <source>
        <dbReference type="Google" id="ProtNLM"/>
    </source>
</evidence>
<gene>
    <name evidence="6" type="ORF">RCC_00289</name>
</gene>
<protein>
    <recommendedName>
        <fullName evidence="8">Kelch repeat-containing protein</fullName>
    </recommendedName>
</protein>
<evidence type="ECO:0000256" key="4">
    <source>
        <dbReference type="SAM" id="Phobius"/>
    </source>
</evidence>
<dbReference type="EMBL" id="FJUY01000001">
    <property type="protein sequence ID" value="CZT14312.1"/>
    <property type="molecule type" value="Genomic_DNA"/>
</dbReference>
<keyword evidence="4" id="KW-1133">Transmembrane helix</keyword>
<evidence type="ECO:0000313" key="6">
    <source>
        <dbReference type="EMBL" id="CZT14312.1"/>
    </source>
</evidence>
<feature type="chain" id="PRO_5013682842" description="Kelch repeat-containing protein" evidence="5">
    <location>
        <begin position="21"/>
        <end position="714"/>
    </location>
</feature>
<keyword evidence="4" id="KW-0472">Membrane</keyword>
<dbReference type="SUPFAM" id="SSF50965">
    <property type="entry name" value="Galactose oxidase, central domain"/>
    <property type="match status" value="2"/>
</dbReference>
<evidence type="ECO:0000313" key="7">
    <source>
        <dbReference type="Proteomes" id="UP000225277"/>
    </source>
</evidence>
<keyword evidence="2" id="KW-0408">Iron</keyword>
<feature type="compositionally biased region" description="Polar residues" evidence="3">
    <location>
        <begin position="458"/>
        <end position="473"/>
    </location>
</feature>
<reference evidence="6 7" key="1">
    <citation type="submission" date="2016-03" db="EMBL/GenBank/DDBJ databases">
        <authorList>
            <person name="Ploux O."/>
        </authorList>
    </citation>
    <scope>NUCLEOTIDE SEQUENCE [LARGE SCALE GENOMIC DNA]</scope>
    <source>
        <strain evidence="6 7">URUG2</strain>
    </source>
</reference>
<feature type="transmembrane region" description="Helical" evidence="4">
    <location>
        <begin position="554"/>
        <end position="580"/>
    </location>
</feature>
<feature type="signal peptide" evidence="5">
    <location>
        <begin position="1"/>
        <end position="20"/>
    </location>
</feature>
<keyword evidence="5" id="KW-0732">Signal</keyword>
<keyword evidence="7" id="KW-1185">Reference proteome</keyword>
<dbReference type="InterPro" id="IPR011043">
    <property type="entry name" value="Gal_Oxase/kelch_b-propeller"/>
</dbReference>
<dbReference type="Pfam" id="PF24681">
    <property type="entry name" value="Kelch_KLHDC2_KLHL20_DRC7"/>
    <property type="match status" value="1"/>
</dbReference>
<name>A0A2D3ULA8_9PEZI</name>